<dbReference type="Proteomes" id="UP001501183">
    <property type="component" value="Unassembled WGS sequence"/>
</dbReference>
<evidence type="ECO:0000313" key="3">
    <source>
        <dbReference type="Proteomes" id="UP001501183"/>
    </source>
</evidence>
<dbReference type="Pfam" id="PF04167">
    <property type="entry name" value="DUF402"/>
    <property type="match status" value="1"/>
</dbReference>
<evidence type="ECO:0000313" key="2">
    <source>
        <dbReference type="EMBL" id="GAA4480918.1"/>
    </source>
</evidence>
<keyword evidence="3" id="KW-1185">Reference proteome</keyword>
<dbReference type="PIRSF" id="PIRSF012622">
    <property type="entry name" value="UCP012622"/>
    <property type="match status" value="1"/>
</dbReference>
<dbReference type="RefSeq" id="WP_345345866.1">
    <property type="nucleotide sequence ID" value="NZ_BAABFB010000044.1"/>
</dbReference>
<name>A0ABP8P5W1_9NOCA</name>
<dbReference type="InterPro" id="IPR014465">
    <property type="entry name" value="UCP012622"/>
</dbReference>
<dbReference type="InterPro" id="IPR035930">
    <property type="entry name" value="FomD-like_sf"/>
</dbReference>
<sequence>MHVHPPKVEAFNLTDRTNTDPKGFIREVEHYRVHPWGLYMARHADHPHFHYLESWLLPDLGLRASIFHYHPYHARDQDRYVDIGDFTRGTDVWRSEDHYLDLVVRTGRDTELLDVDELLAAYATGLLDAAATERAIATATRAVDGIAAHGHDLDAWLAAEGMPVSWR</sequence>
<organism evidence="2 3">
    <name type="scientific">Rhodococcus olei</name>
    <dbReference type="NCBI Taxonomy" id="2161675"/>
    <lineage>
        <taxon>Bacteria</taxon>
        <taxon>Bacillati</taxon>
        <taxon>Actinomycetota</taxon>
        <taxon>Actinomycetes</taxon>
        <taxon>Mycobacteriales</taxon>
        <taxon>Nocardiaceae</taxon>
        <taxon>Rhodococcus</taxon>
    </lineage>
</organism>
<proteinExistence type="predicted"/>
<dbReference type="Gene3D" id="2.40.380.10">
    <property type="entry name" value="FomD-like"/>
    <property type="match status" value="1"/>
</dbReference>
<gene>
    <name evidence="2" type="ORF">GCM10023094_28220</name>
</gene>
<dbReference type="InterPro" id="IPR007295">
    <property type="entry name" value="DUF402"/>
</dbReference>
<evidence type="ECO:0000259" key="1">
    <source>
        <dbReference type="Pfam" id="PF04167"/>
    </source>
</evidence>
<comment type="caution">
    <text evidence="2">The sequence shown here is derived from an EMBL/GenBank/DDBJ whole genome shotgun (WGS) entry which is preliminary data.</text>
</comment>
<reference evidence="3" key="1">
    <citation type="journal article" date="2019" name="Int. J. Syst. Evol. Microbiol.">
        <title>The Global Catalogue of Microorganisms (GCM) 10K type strain sequencing project: providing services to taxonomists for standard genome sequencing and annotation.</title>
        <authorList>
            <consortium name="The Broad Institute Genomics Platform"/>
            <consortium name="The Broad Institute Genome Sequencing Center for Infectious Disease"/>
            <person name="Wu L."/>
            <person name="Ma J."/>
        </authorList>
    </citation>
    <scope>NUCLEOTIDE SEQUENCE [LARGE SCALE GENOMIC DNA]</scope>
    <source>
        <strain evidence="3">JCM 32206</strain>
    </source>
</reference>
<accession>A0ABP8P5W1</accession>
<protein>
    <submittedName>
        <fullName evidence="2">DUF402 domain-containing protein</fullName>
    </submittedName>
</protein>
<dbReference type="EMBL" id="BAABFB010000044">
    <property type="protein sequence ID" value="GAA4480918.1"/>
    <property type="molecule type" value="Genomic_DNA"/>
</dbReference>
<dbReference type="SUPFAM" id="SSF159234">
    <property type="entry name" value="FomD-like"/>
    <property type="match status" value="1"/>
</dbReference>
<feature type="domain" description="DUF402" evidence="1">
    <location>
        <begin position="23"/>
        <end position="151"/>
    </location>
</feature>